<evidence type="ECO:0000313" key="2">
    <source>
        <dbReference type="Proteomes" id="UP000192342"/>
    </source>
</evidence>
<name>A0A1Y1SE09_9GAMM</name>
<dbReference type="Proteomes" id="UP000192342">
    <property type="component" value="Unassembled WGS sequence"/>
</dbReference>
<evidence type="ECO:0000313" key="1">
    <source>
        <dbReference type="EMBL" id="ORE86934.1"/>
    </source>
</evidence>
<keyword evidence="2" id="KW-1185">Reference proteome</keyword>
<dbReference type="STRING" id="1317117.ATO7_07842"/>
<organism evidence="1 2">
    <name type="scientific">Oceanococcus atlanticus</name>
    <dbReference type="NCBI Taxonomy" id="1317117"/>
    <lineage>
        <taxon>Bacteria</taxon>
        <taxon>Pseudomonadati</taxon>
        <taxon>Pseudomonadota</taxon>
        <taxon>Gammaproteobacteria</taxon>
        <taxon>Chromatiales</taxon>
        <taxon>Oceanococcaceae</taxon>
        <taxon>Oceanococcus</taxon>
    </lineage>
</organism>
<reference evidence="1 2" key="1">
    <citation type="submission" date="2013-04" db="EMBL/GenBank/DDBJ databases">
        <title>Oceanococcus atlanticus 22II-S10r2 Genome Sequencing.</title>
        <authorList>
            <person name="Lai Q."/>
            <person name="Li G."/>
            <person name="Shao Z."/>
        </authorList>
    </citation>
    <scope>NUCLEOTIDE SEQUENCE [LARGE SCALE GENOMIC DNA]</scope>
    <source>
        <strain evidence="1 2">22II-S10r2</strain>
    </source>
</reference>
<gene>
    <name evidence="1" type="ORF">ATO7_07842</name>
</gene>
<dbReference type="EMBL" id="AQQV01000002">
    <property type="protein sequence ID" value="ORE86934.1"/>
    <property type="molecule type" value="Genomic_DNA"/>
</dbReference>
<proteinExistence type="predicted"/>
<protein>
    <submittedName>
        <fullName evidence="1">Uncharacterized protein</fullName>
    </submittedName>
</protein>
<sequence>MEEQSGHSLAAGDARIDRSLFQSSQGDFKMRTTIKVIVASLGLLALQGAAAAEGQDQNRALYHSIAVQGDQALLDIRASVVGSIAPSMNQQMAASLAQLAVADEPNHAQQVDADGDLTAMALGH</sequence>
<dbReference type="AlphaFoldDB" id="A0A1Y1SE09"/>
<comment type="caution">
    <text evidence="1">The sequence shown here is derived from an EMBL/GenBank/DDBJ whole genome shotgun (WGS) entry which is preliminary data.</text>
</comment>
<accession>A0A1Y1SE09</accession>